<accession>A0A7V2ZJB0</accession>
<dbReference type="InterPro" id="IPR001650">
    <property type="entry name" value="Helicase_C-like"/>
</dbReference>
<comment type="caution">
    <text evidence="2">The sequence shown here is derived from an EMBL/GenBank/DDBJ whole genome shotgun (WGS) entry which is preliminary data.</text>
</comment>
<dbReference type="Gene3D" id="3.40.50.300">
    <property type="entry name" value="P-loop containing nucleotide triphosphate hydrolases"/>
    <property type="match status" value="1"/>
</dbReference>
<dbReference type="EMBL" id="DSUJ01000008">
    <property type="protein sequence ID" value="HFI91012.1"/>
    <property type="molecule type" value="Genomic_DNA"/>
</dbReference>
<dbReference type="SUPFAM" id="SSF52540">
    <property type="entry name" value="P-loop containing nucleoside triphosphate hydrolases"/>
    <property type="match status" value="1"/>
</dbReference>
<organism evidence="2">
    <name type="scientific">Ignavibacterium album</name>
    <dbReference type="NCBI Taxonomy" id="591197"/>
    <lineage>
        <taxon>Bacteria</taxon>
        <taxon>Pseudomonadati</taxon>
        <taxon>Ignavibacteriota</taxon>
        <taxon>Ignavibacteria</taxon>
        <taxon>Ignavibacteriales</taxon>
        <taxon>Ignavibacteriaceae</taxon>
        <taxon>Ignavibacterium</taxon>
    </lineage>
</organism>
<dbReference type="InterPro" id="IPR027417">
    <property type="entry name" value="P-loop_NTPase"/>
</dbReference>
<feature type="domain" description="Helicase C-terminal" evidence="1">
    <location>
        <begin position="580"/>
        <end position="679"/>
    </location>
</feature>
<proteinExistence type="predicted"/>
<name>A0A7V2ZJB0_9BACT</name>
<protein>
    <recommendedName>
        <fullName evidence="1">Helicase C-terminal domain-containing protein</fullName>
    </recommendedName>
</protein>
<dbReference type="Pfam" id="PF00271">
    <property type="entry name" value="Helicase_C"/>
    <property type="match status" value="1"/>
</dbReference>
<reference evidence="2" key="1">
    <citation type="journal article" date="2020" name="mSystems">
        <title>Genome- and Community-Level Interaction Insights into Carbon Utilization and Element Cycling Functions of Hydrothermarchaeota in Hydrothermal Sediment.</title>
        <authorList>
            <person name="Zhou Z."/>
            <person name="Liu Y."/>
            <person name="Xu W."/>
            <person name="Pan J."/>
            <person name="Luo Z.H."/>
            <person name="Li M."/>
        </authorList>
    </citation>
    <scope>NUCLEOTIDE SEQUENCE [LARGE SCALE GENOMIC DNA]</scope>
    <source>
        <strain evidence="2">SpSt-479</strain>
    </source>
</reference>
<evidence type="ECO:0000259" key="1">
    <source>
        <dbReference type="Pfam" id="PF00271"/>
    </source>
</evidence>
<sequence length="895" mass="104581">MVVRQARKKLATSISKIEVRDEFQFNKWLRPPINKKVEIPKVRTFEDPYLIEFDKLRAPLAVKFKFSFNAPELPSVKFPEFSQKARSYMVFFSIPKQRIFDKSEIFVCNKKADVNQIQFKLQTTVINKSDIYIPEAPKISAKSFTFSNTNLKELPLLIRQPVINDYLAEMIPEIIKIDLLDQDSVAFDIDQKNLWQKFEVEKIKTPKIYKIKVPGIENIFNSVTSTRVIPILDIELTPLYDFKTSIDSIPKISKVKFELAKTAAQKINFSQYETKAEVIDILSSEHSNIADRIKHTLSPIIDLKWEDVIEHLKFLKDHEIEGAKFLTENKFAILSDELGIDKKTQVLAAAKYLLKTGNVNSVLCITHDKKLSDASIGKKFQYNFGWESLLLRKFPEIHYSILSPEKGKFESQTHFTFIPVNKFNSDSFELLKKLRKFDLVILDDIIQCFSSKEIIDQIINKIEPEYFWITSDILNESINETLINEFDFGNRVKFRNLSRTLEQITSESMTIREELWLDLDEMQIFEYEEAVNSAKDELIKTFETMNPFKFQSNIFTLIHKLKQILNFSSFRNISPKATILVEQLVAISRNRKKALIFTQYDENGLKKIDQILAANDLKFVLIKNGATLEEIKKSVEDFYNRQEICALVTNLKPSKLSIELSKISYIINFDQWWNPVINWQNETELKIDSPRKNKIVVFDYYIKNTFEEDLKYFLQSKGLLEKDVFEFVKNEVIADMIPASQWLKFFGHTIEDDESNKELYQELVSFIEQTDLAKFKEMVQLVLISIGFKDIEILDVKQEPSFYITGSAKKGRYKFELQAKGIMSDRVTLADYEEMLNPPKNEKNFKRLLFANCEIEKIYSSKITFIDKYLLANYIQLLGYVYKFLTKRAAINKSI</sequence>
<dbReference type="AlphaFoldDB" id="A0A7V2ZJB0"/>
<gene>
    <name evidence="2" type="ORF">ENS31_05685</name>
</gene>
<evidence type="ECO:0000313" key="2">
    <source>
        <dbReference type="EMBL" id="HFI91012.1"/>
    </source>
</evidence>